<reference evidence="2 3" key="1">
    <citation type="submission" date="2020-08" db="EMBL/GenBank/DDBJ databases">
        <title>Genomic Encyclopedia of Type Strains, Phase IV (KMG-IV): sequencing the most valuable type-strain genomes for metagenomic binning, comparative biology and taxonomic classification.</title>
        <authorList>
            <person name="Goeker M."/>
        </authorList>
    </citation>
    <scope>NUCLEOTIDE SEQUENCE [LARGE SCALE GENOMIC DNA]</scope>
    <source>
        <strain evidence="2 3">DSM 102134</strain>
    </source>
</reference>
<name>A0A7W9Z101_9HYPH</name>
<sequence length="385" mass="41763">MINLQKIYLAFFGRPADPEGLRYWDQQLKSGVPMAEVAEIISQGTEFEERFSGLSYTSVLEKMVQSLFGRSMEEELLLAYQARLAEGQATIATVIAEILSSAEGRDLSMLNEKVAAANLYTSSLEEVLEVQAYRGEDAADVARLFLRSVTDTHPATPEAVARAIQGLLNSGGGAQSPAPNGAEVNGVQHWLNAAITPHREVDGEKVLLIGSGSAEGFTVAKGSASQLELGLSVRDELGNPLLSQGYVKGHIAGFEEISSPSHILVSIASLGQQELEEFSFKLSIDTDPTDGVSWKHYYLEGEPDHGYAWSLDHNNDGKPNGDDDLIHETLAIVGEQGHFMILDRLPLPAEEGIFDIRLDALEGGFLVVEAAVRVHLIGHSEPLEW</sequence>
<comment type="caution">
    <text evidence="2">The sequence shown here is derived from an EMBL/GenBank/DDBJ whole genome shotgun (WGS) entry which is preliminary data.</text>
</comment>
<protein>
    <recommendedName>
        <fullName evidence="1">DUF4214 domain-containing protein</fullName>
    </recommendedName>
</protein>
<dbReference type="Proteomes" id="UP000535501">
    <property type="component" value="Unassembled WGS sequence"/>
</dbReference>
<feature type="domain" description="DUF4214" evidence="1">
    <location>
        <begin position="6"/>
        <end position="51"/>
    </location>
</feature>
<evidence type="ECO:0000313" key="2">
    <source>
        <dbReference type="EMBL" id="MBB6182053.1"/>
    </source>
</evidence>
<evidence type="ECO:0000259" key="1">
    <source>
        <dbReference type="Pfam" id="PF13946"/>
    </source>
</evidence>
<proteinExistence type="predicted"/>
<accession>A0A7W9Z101</accession>
<dbReference type="AlphaFoldDB" id="A0A7W9Z101"/>
<evidence type="ECO:0000313" key="3">
    <source>
        <dbReference type="Proteomes" id="UP000535501"/>
    </source>
</evidence>
<dbReference type="InterPro" id="IPR025282">
    <property type="entry name" value="DUF4214"/>
</dbReference>
<dbReference type="InterPro" id="IPR038255">
    <property type="entry name" value="PBS_linker_sf"/>
</dbReference>
<gene>
    <name evidence="2" type="ORF">HNQ75_004042</name>
</gene>
<dbReference type="Pfam" id="PF13946">
    <property type="entry name" value="DUF4214"/>
    <property type="match status" value="1"/>
</dbReference>
<keyword evidence="3" id="KW-1185">Reference proteome</keyword>
<organism evidence="2 3">
    <name type="scientific">Pseudorhizobium flavum</name>
    <dbReference type="NCBI Taxonomy" id="1335061"/>
    <lineage>
        <taxon>Bacteria</taxon>
        <taxon>Pseudomonadati</taxon>
        <taxon>Pseudomonadota</taxon>
        <taxon>Alphaproteobacteria</taxon>
        <taxon>Hyphomicrobiales</taxon>
        <taxon>Rhizobiaceae</taxon>
        <taxon>Rhizobium/Agrobacterium group</taxon>
        <taxon>Pseudorhizobium</taxon>
    </lineage>
</organism>
<dbReference type="EMBL" id="JACHEJ010000018">
    <property type="protein sequence ID" value="MBB6182053.1"/>
    <property type="molecule type" value="Genomic_DNA"/>
</dbReference>
<dbReference type="Gene3D" id="1.10.3130.20">
    <property type="entry name" value="Phycobilisome linker domain"/>
    <property type="match status" value="1"/>
</dbReference>
<dbReference type="RefSeq" id="WP_077549181.1">
    <property type="nucleotide sequence ID" value="NZ_JACHEJ010000018.1"/>
</dbReference>